<keyword evidence="2" id="KW-1185">Reference proteome</keyword>
<reference evidence="1" key="1">
    <citation type="submission" date="2022-08" db="UniProtKB">
        <authorList>
            <consortium name="EnsemblMetazoa"/>
        </authorList>
    </citation>
    <scope>IDENTIFICATION</scope>
    <source>
        <strain evidence="1">05x7-T-G4-1.051#20</strain>
    </source>
</reference>
<name>A0A8W8P5G9_MAGGI</name>
<dbReference type="Proteomes" id="UP000005408">
    <property type="component" value="Unassembled WGS sequence"/>
</dbReference>
<proteinExistence type="predicted"/>
<organism evidence="1 2">
    <name type="scientific">Magallana gigas</name>
    <name type="common">Pacific oyster</name>
    <name type="synonym">Crassostrea gigas</name>
    <dbReference type="NCBI Taxonomy" id="29159"/>
    <lineage>
        <taxon>Eukaryota</taxon>
        <taxon>Metazoa</taxon>
        <taxon>Spiralia</taxon>
        <taxon>Lophotrochozoa</taxon>
        <taxon>Mollusca</taxon>
        <taxon>Bivalvia</taxon>
        <taxon>Autobranchia</taxon>
        <taxon>Pteriomorphia</taxon>
        <taxon>Ostreida</taxon>
        <taxon>Ostreoidea</taxon>
        <taxon>Ostreidae</taxon>
        <taxon>Magallana</taxon>
    </lineage>
</organism>
<evidence type="ECO:0000313" key="1">
    <source>
        <dbReference type="EnsemblMetazoa" id="G9252.12:cds"/>
    </source>
</evidence>
<dbReference type="AlphaFoldDB" id="A0A8W8P5G9"/>
<accession>A0A8W8P5G9</accession>
<evidence type="ECO:0000313" key="2">
    <source>
        <dbReference type="Proteomes" id="UP000005408"/>
    </source>
</evidence>
<protein>
    <submittedName>
        <fullName evidence="1">Uncharacterized protein</fullName>
    </submittedName>
</protein>
<dbReference type="EnsemblMetazoa" id="G9252.12">
    <property type="protein sequence ID" value="G9252.12:cds"/>
    <property type="gene ID" value="G9252"/>
</dbReference>
<sequence length="127" mass="13814">MLHGKVCSSISGPQTTIVGRRKVMLKEGAPDSFEVDFDADDDSRCPVCECCCNTTACNNGGSCGVAEEAKTKDTFQPDAEVEFIDGNHKQRVMLQLQELCPEIEKHKTTKLVDNVGPITVTFDSGMI</sequence>